<dbReference type="GO" id="GO:0005509">
    <property type="term" value="F:calcium ion binding"/>
    <property type="evidence" value="ECO:0007669"/>
    <property type="project" value="InterPro"/>
</dbReference>
<keyword evidence="1" id="KW-0732">Signal</keyword>
<feature type="domain" description="EF-hand" evidence="2">
    <location>
        <begin position="47"/>
        <end position="73"/>
    </location>
</feature>
<dbReference type="AlphaFoldDB" id="A0AAU8AHV3"/>
<organism evidence="3">
    <name type="scientific">Alloyangia sp. H15</name>
    <dbReference type="NCBI Taxonomy" id="3029062"/>
    <lineage>
        <taxon>Bacteria</taxon>
        <taxon>Pseudomonadati</taxon>
        <taxon>Pseudomonadota</taxon>
        <taxon>Alphaproteobacteria</taxon>
        <taxon>Rhodobacterales</taxon>
        <taxon>Roseobacteraceae</taxon>
        <taxon>Alloyangia</taxon>
    </lineage>
</organism>
<name>A0AAU8AHV3_9RHOB</name>
<proteinExistence type="predicted"/>
<reference evidence="3" key="1">
    <citation type="submission" date="2023-02" db="EMBL/GenBank/DDBJ databases">
        <title>Description and genomic characterization of Salipiger bruguierae sp. nov., isolated from the sediment of mangrove plant Bruguiera sexangula.</title>
        <authorList>
            <person name="Long M."/>
        </authorList>
    </citation>
    <scope>NUCLEOTIDE SEQUENCE</scope>
    <source>
        <strain evidence="3">H15</strain>
    </source>
</reference>
<protein>
    <recommendedName>
        <fullName evidence="2">EF-hand domain-containing protein</fullName>
    </recommendedName>
</protein>
<evidence type="ECO:0000313" key="3">
    <source>
        <dbReference type="EMBL" id="XCC94074.1"/>
    </source>
</evidence>
<dbReference type="SUPFAM" id="SSF47473">
    <property type="entry name" value="EF-hand"/>
    <property type="match status" value="1"/>
</dbReference>
<dbReference type="Gene3D" id="1.10.238.10">
    <property type="entry name" value="EF-hand"/>
    <property type="match status" value="1"/>
</dbReference>
<dbReference type="PROSITE" id="PS50222">
    <property type="entry name" value="EF_HAND_2"/>
    <property type="match status" value="1"/>
</dbReference>
<accession>A0AAU8AHV3</accession>
<dbReference type="RefSeq" id="WP_353472897.1">
    <property type="nucleotide sequence ID" value="NZ_CP123384.1"/>
</dbReference>
<dbReference type="PROSITE" id="PS00018">
    <property type="entry name" value="EF_HAND_1"/>
    <property type="match status" value="1"/>
</dbReference>
<gene>
    <name evidence="3" type="ORF">PVT71_02375</name>
</gene>
<sequence length="112" mass="11843">MKAFSPIAAAVLSISLTPVVAAPALAGDFTVYEAVPGDRSRDEGRYFSQLDLDRNGVLTWSELVAAYGNAAFDAIMAFDANADSMITRNEMRAYDDLGTGGPAGLLHESVRG</sequence>
<feature type="chain" id="PRO_5043526560" description="EF-hand domain-containing protein" evidence="1">
    <location>
        <begin position="22"/>
        <end position="112"/>
    </location>
</feature>
<dbReference type="InterPro" id="IPR002048">
    <property type="entry name" value="EF_hand_dom"/>
</dbReference>
<dbReference type="InterPro" id="IPR011992">
    <property type="entry name" value="EF-hand-dom_pair"/>
</dbReference>
<evidence type="ECO:0000259" key="2">
    <source>
        <dbReference type="PROSITE" id="PS50222"/>
    </source>
</evidence>
<evidence type="ECO:0000256" key="1">
    <source>
        <dbReference type="SAM" id="SignalP"/>
    </source>
</evidence>
<dbReference type="EMBL" id="CP123384">
    <property type="protein sequence ID" value="XCC94074.1"/>
    <property type="molecule type" value="Genomic_DNA"/>
</dbReference>
<feature type="signal peptide" evidence="1">
    <location>
        <begin position="1"/>
        <end position="21"/>
    </location>
</feature>
<dbReference type="InterPro" id="IPR018247">
    <property type="entry name" value="EF_Hand_1_Ca_BS"/>
</dbReference>